<dbReference type="Proteomes" id="UP000001542">
    <property type="component" value="Unassembled WGS sequence"/>
</dbReference>
<dbReference type="InParanoid" id="A2ELW0"/>
<reference evidence="3" key="1">
    <citation type="submission" date="2006-10" db="EMBL/GenBank/DDBJ databases">
        <authorList>
            <person name="Amadeo P."/>
            <person name="Zhao Q."/>
            <person name="Wortman J."/>
            <person name="Fraser-Liggett C."/>
            <person name="Carlton J."/>
        </authorList>
    </citation>
    <scope>NUCLEOTIDE SEQUENCE</scope>
    <source>
        <strain evidence="3">G3</strain>
    </source>
</reference>
<dbReference type="SMR" id="A2ELW0"/>
<protein>
    <submittedName>
        <fullName evidence="3">Uncharacterized protein</fullName>
    </submittedName>
</protein>
<dbReference type="EMBL" id="DS113425">
    <property type="protein sequence ID" value="EAY06388.1"/>
    <property type="molecule type" value="Genomic_DNA"/>
</dbReference>
<evidence type="ECO:0000256" key="2">
    <source>
        <dbReference type="SAM" id="Phobius"/>
    </source>
</evidence>
<evidence type="ECO:0000313" key="4">
    <source>
        <dbReference type="Proteomes" id="UP000001542"/>
    </source>
</evidence>
<accession>A2ELW0</accession>
<proteinExistence type="predicted"/>
<evidence type="ECO:0000256" key="1">
    <source>
        <dbReference type="SAM" id="MobiDB-lite"/>
    </source>
</evidence>
<dbReference type="KEGG" id="tva:4764263"/>
<dbReference type="VEuPathDB" id="TrichDB:TVAGG3_0400770"/>
<feature type="compositionally biased region" description="Low complexity" evidence="1">
    <location>
        <begin position="46"/>
        <end position="55"/>
    </location>
</feature>
<keyword evidence="2" id="KW-0812">Transmembrane</keyword>
<keyword evidence="4" id="KW-1185">Reference proteome</keyword>
<name>A2ELW0_TRIV3</name>
<feature type="region of interest" description="Disordered" evidence="1">
    <location>
        <begin position="1"/>
        <end position="55"/>
    </location>
</feature>
<keyword evidence="2" id="KW-1133">Transmembrane helix</keyword>
<feature type="compositionally biased region" description="Basic and acidic residues" evidence="1">
    <location>
        <begin position="1"/>
        <end position="12"/>
    </location>
</feature>
<reference evidence="3" key="2">
    <citation type="journal article" date="2007" name="Science">
        <title>Draft genome sequence of the sexually transmitted pathogen Trichomonas vaginalis.</title>
        <authorList>
            <person name="Carlton J.M."/>
            <person name="Hirt R.P."/>
            <person name="Silva J.C."/>
            <person name="Delcher A.L."/>
            <person name="Schatz M."/>
            <person name="Zhao Q."/>
            <person name="Wortman J.R."/>
            <person name="Bidwell S.L."/>
            <person name="Alsmark U.C.M."/>
            <person name="Besteiro S."/>
            <person name="Sicheritz-Ponten T."/>
            <person name="Noel C.J."/>
            <person name="Dacks J.B."/>
            <person name="Foster P.G."/>
            <person name="Simillion C."/>
            <person name="Van de Peer Y."/>
            <person name="Miranda-Saavedra D."/>
            <person name="Barton G.J."/>
            <person name="Westrop G.D."/>
            <person name="Mueller S."/>
            <person name="Dessi D."/>
            <person name="Fiori P.L."/>
            <person name="Ren Q."/>
            <person name="Paulsen I."/>
            <person name="Zhang H."/>
            <person name="Bastida-Corcuera F.D."/>
            <person name="Simoes-Barbosa A."/>
            <person name="Brown M.T."/>
            <person name="Hayes R.D."/>
            <person name="Mukherjee M."/>
            <person name="Okumura C.Y."/>
            <person name="Schneider R."/>
            <person name="Smith A.J."/>
            <person name="Vanacova S."/>
            <person name="Villalvazo M."/>
            <person name="Haas B.J."/>
            <person name="Pertea M."/>
            <person name="Feldblyum T.V."/>
            <person name="Utterback T.R."/>
            <person name="Shu C.L."/>
            <person name="Osoegawa K."/>
            <person name="de Jong P.J."/>
            <person name="Hrdy I."/>
            <person name="Horvathova L."/>
            <person name="Zubacova Z."/>
            <person name="Dolezal P."/>
            <person name="Malik S.B."/>
            <person name="Logsdon J.M. Jr."/>
            <person name="Henze K."/>
            <person name="Gupta A."/>
            <person name="Wang C.C."/>
            <person name="Dunne R.L."/>
            <person name="Upcroft J.A."/>
            <person name="Upcroft P."/>
            <person name="White O."/>
            <person name="Salzberg S.L."/>
            <person name="Tang P."/>
            <person name="Chiu C.-H."/>
            <person name="Lee Y.-S."/>
            <person name="Embley T.M."/>
            <person name="Coombs G.H."/>
            <person name="Mottram J.C."/>
            <person name="Tachezy J."/>
            <person name="Fraser-Liggett C.M."/>
            <person name="Johnson P.J."/>
        </authorList>
    </citation>
    <scope>NUCLEOTIDE SEQUENCE [LARGE SCALE GENOMIC DNA]</scope>
    <source>
        <strain evidence="3">G3</strain>
    </source>
</reference>
<dbReference type="AlphaFoldDB" id="A2ELW0"/>
<organism evidence="3 4">
    <name type="scientific">Trichomonas vaginalis (strain ATCC PRA-98 / G3)</name>
    <dbReference type="NCBI Taxonomy" id="412133"/>
    <lineage>
        <taxon>Eukaryota</taxon>
        <taxon>Metamonada</taxon>
        <taxon>Parabasalia</taxon>
        <taxon>Trichomonadida</taxon>
        <taxon>Trichomonadidae</taxon>
        <taxon>Trichomonas</taxon>
    </lineage>
</organism>
<feature type="transmembrane region" description="Helical" evidence="2">
    <location>
        <begin position="68"/>
        <end position="92"/>
    </location>
</feature>
<dbReference type="VEuPathDB" id="TrichDB:TVAG_151950"/>
<dbReference type="RefSeq" id="XP_001318611.1">
    <property type="nucleotide sequence ID" value="XM_001318576.1"/>
</dbReference>
<gene>
    <name evidence="3" type="ORF">TVAG_151950</name>
</gene>
<sequence length="129" mass="14344">MEIADYRDRDNKNYGGNKDCNGNKDRRTKTVSPRTRPQGRPGGNCGSSSSNGKSNYYSKRHAYKVYKLCLYIGVPILGAVAVIGVIATVIVICRKRKNNADNTKVDSIDPDDEEVKVEYNESVNDQLLV</sequence>
<evidence type="ECO:0000313" key="3">
    <source>
        <dbReference type="EMBL" id="EAY06388.1"/>
    </source>
</evidence>
<keyword evidence="2" id="KW-0472">Membrane</keyword>